<evidence type="ECO:0000256" key="1">
    <source>
        <dbReference type="SAM" id="Coils"/>
    </source>
</evidence>
<sequence>MAEKRAMMHGLEFLIATDAELHTELSAMCDLLDTLHGSDSSSSSATATSPIVEAALDDFAAPAPTKRKAETNLVRAKNKFQFKQRQEILQLRTDVTALQARLRELKAKGDAALPPTTMWSTIAKQELLTKTEALQENAHLRSEVDRQVTFVDAMLTLLRKRPMLQTDVHNSHMADWKQYKLAAAQHLRLAAIHAIADREYSRQQTAYLNAGLYPVSGVQDYRAEAVTEPNGSVTAKFIVRDTYDAPMDLVAEAFWDVFTGDKVVPVAVGATYTIERIDNDTVYQKYHAAVGGIPIHLNVIAKMIREPSRRLIVWRSVLEDALQPHLSVGVTGVQWGWTTVEVGTNGLVDFTFLCHVNTCRAEDEHEVRAKMREFRFCEKDAATNLPWDEMRRSPMEVFMERGRRWEITFRESIADRVRAYHAARQASHVAV</sequence>
<dbReference type="eggNOG" id="ENOG502SW5Z">
    <property type="taxonomic scope" value="Eukaryota"/>
</dbReference>
<dbReference type="RefSeq" id="XP_008619332.1">
    <property type="nucleotide sequence ID" value="XM_008621110.1"/>
</dbReference>
<proteinExistence type="predicted"/>
<dbReference type="EMBL" id="JH767212">
    <property type="protein sequence ID" value="EQC27233.1"/>
    <property type="molecule type" value="Genomic_DNA"/>
</dbReference>
<name>T0R567_SAPDV</name>
<accession>T0R567</accession>
<reference evidence="2 3" key="1">
    <citation type="submission" date="2012-04" db="EMBL/GenBank/DDBJ databases">
        <title>The Genome Sequence of Saprolegnia declina VS20.</title>
        <authorList>
            <consortium name="The Broad Institute Genome Sequencing Platform"/>
            <person name="Russ C."/>
            <person name="Nusbaum C."/>
            <person name="Tyler B."/>
            <person name="van West P."/>
            <person name="Dieguez-Uribeondo J."/>
            <person name="de Bruijn I."/>
            <person name="Tripathy S."/>
            <person name="Jiang R."/>
            <person name="Young S.K."/>
            <person name="Zeng Q."/>
            <person name="Gargeya S."/>
            <person name="Fitzgerald M."/>
            <person name="Haas B."/>
            <person name="Abouelleil A."/>
            <person name="Alvarado L."/>
            <person name="Arachchi H.M."/>
            <person name="Berlin A."/>
            <person name="Chapman S.B."/>
            <person name="Goldberg J."/>
            <person name="Griggs A."/>
            <person name="Gujja S."/>
            <person name="Hansen M."/>
            <person name="Howarth C."/>
            <person name="Imamovic A."/>
            <person name="Larimer J."/>
            <person name="McCowen C."/>
            <person name="Montmayeur A."/>
            <person name="Murphy C."/>
            <person name="Neiman D."/>
            <person name="Pearson M."/>
            <person name="Priest M."/>
            <person name="Roberts A."/>
            <person name="Saif S."/>
            <person name="Shea T."/>
            <person name="Sisk P."/>
            <person name="Sykes S."/>
            <person name="Wortman J."/>
            <person name="Nusbaum C."/>
            <person name="Birren B."/>
        </authorList>
    </citation>
    <scope>NUCLEOTIDE SEQUENCE [LARGE SCALE GENOMIC DNA]</scope>
    <source>
        <strain evidence="2 3">VS20</strain>
    </source>
</reference>
<organism evidence="2 3">
    <name type="scientific">Saprolegnia diclina (strain VS20)</name>
    <dbReference type="NCBI Taxonomy" id="1156394"/>
    <lineage>
        <taxon>Eukaryota</taxon>
        <taxon>Sar</taxon>
        <taxon>Stramenopiles</taxon>
        <taxon>Oomycota</taxon>
        <taxon>Saprolegniomycetes</taxon>
        <taxon>Saprolegniales</taxon>
        <taxon>Saprolegniaceae</taxon>
        <taxon>Saprolegnia</taxon>
    </lineage>
</organism>
<dbReference type="AlphaFoldDB" id="T0R567"/>
<evidence type="ECO:0008006" key="4">
    <source>
        <dbReference type="Google" id="ProtNLM"/>
    </source>
</evidence>
<dbReference type="OMA" id="MEVFMER"/>
<evidence type="ECO:0000313" key="2">
    <source>
        <dbReference type="EMBL" id="EQC27233.1"/>
    </source>
</evidence>
<evidence type="ECO:0000313" key="3">
    <source>
        <dbReference type="Proteomes" id="UP000030762"/>
    </source>
</evidence>
<feature type="coiled-coil region" evidence="1">
    <location>
        <begin position="66"/>
        <end position="108"/>
    </location>
</feature>
<keyword evidence="1" id="KW-0175">Coiled coil</keyword>
<dbReference type="OrthoDB" id="67055at2759"/>
<keyword evidence="3" id="KW-1185">Reference proteome</keyword>
<protein>
    <recommendedName>
        <fullName evidence="4">START domain-containing protein</fullName>
    </recommendedName>
</protein>
<dbReference type="VEuPathDB" id="FungiDB:SDRG_14950"/>
<gene>
    <name evidence="2" type="ORF">SDRG_14950</name>
</gene>
<dbReference type="GeneID" id="19955677"/>
<dbReference type="InParanoid" id="T0R567"/>
<dbReference type="Proteomes" id="UP000030762">
    <property type="component" value="Unassembled WGS sequence"/>
</dbReference>